<keyword evidence="4" id="KW-0804">Transcription</keyword>
<dbReference type="PROSITE" id="PS50931">
    <property type="entry name" value="HTH_LYSR"/>
    <property type="match status" value="1"/>
</dbReference>
<sequence>MSIWNILPRMHWHLPSLSALRTFEAAERHMSFTKAAVELNLTQSAVSRQIRLMEDYLGVELFQRVNQRLAVTEAGRAYAEEVRRVLHSLQEATLRLMSYQEQGGILHIATPSVFGVKWLIPRLHSFYSKHPDILLNIVTRSKPFDLESEKLDVAIHWGNNDWPNVVAHPLVGRELVPVCSPAYLQSIGTVKAPGDLAKAALLQHARRPNRWQEWFDAHGAGNVNAWAGARFEHFYLITQAAVAGLGVGLLPRMFVEDEVKSGRLVMLFDDGFEGSDIYHLVYPEHKSNDAKVGKFREWILKQAQEDGTKGSAA</sequence>
<dbReference type="FunFam" id="3.40.190.10:FF:000017">
    <property type="entry name" value="Glycine cleavage system transcriptional activator"/>
    <property type="match status" value="1"/>
</dbReference>
<dbReference type="FunFam" id="1.10.10.10:FF:000038">
    <property type="entry name" value="Glycine cleavage system transcriptional activator"/>
    <property type="match status" value="1"/>
</dbReference>
<gene>
    <name evidence="6" type="ORF">EV686_11245</name>
</gene>
<dbReference type="InterPro" id="IPR058163">
    <property type="entry name" value="LysR-type_TF_proteobact-type"/>
</dbReference>
<comment type="caution">
    <text evidence="6">The sequence shown here is derived from an EMBL/GenBank/DDBJ whole genome shotgun (WGS) entry which is preliminary data.</text>
</comment>
<dbReference type="PANTHER" id="PTHR30537:SF26">
    <property type="entry name" value="GLYCINE CLEAVAGE SYSTEM TRANSCRIPTIONAL ACTIVATOR"/>
    <property type="match status" value="1"/>
</dbReference>
<dbReference type="EMBL" id="SMBX01000012">
    <property type="protein sequence ID" value="TCU93162.1"/>
    <property type="molecule type" value="Genomic_DNA"/>
</dbReference>
<dbReference type="GO" id="GO:0006351">
    <property type="term" value="P:DNA-templated transcription"/>
    <property type="evidence" value="ECO:0007669"/>
    <property type="project" value="TreeGrafter"/>
</dbReference>
<proteinExistence type="inferred from homology"/>
<dbReference type="RefSeq" id="WP_377747884.1">
    <property type="nucleotide sequence ID" value="NZ_JBHRVM010000001.1"/>
</dbReference>
<name>A0A4R3UQ72_9BURK</name>
<dbReference type="SUPFAM" id="SSF53850">
    <property type="entry name" value="Periplasmic binding protein-like II"/>
    <property type="match status" value="1"/>
</dbReference>
<protein>
    <submittedName>
        <fullName evidence="6">LysR family glycine cleavage system transcriptional activator</fullName>
    </submittedName>
</protein>
<dbReference type="InterPro" id="IPR000847">
    <property type="entry name" value="LysR_HTH_N"/>
</dbReference>
<dbReference type="NCBIfam" id="NF008352">
    <property type="entry name" value="PRK11139.1"/>
    <property type="match status" value="1"/>
</dbReference>
<feature type="domain" description="HTH lysR-type" evidence="5">
    <location>
        <begin position="15"/>
        <end position="72"/>
    </location>
</feature>
<keyword evidence="7" id="KW-1185">Reference proteome</keyword>
<evidence type="ECO:0000256" key="2">
    <source>
        <dbReference type="ARBA" id="ARBA00023015"/>
    </source>
</evidence>
<dbReference type="Pfam" id="PF00126">
    <property type="entry name" value="HTH_1"/>
    <property type="match status" value="1"/>
</dbReference>
<dbReference type="Gene3D" id="1.10.10.10">
    <property type="entry name" value="Winged helix-like DNA-binding domain superfamily/Winged helix DNA-binding domain"/>
    <property type="match status" value="1"/>
</dbReference>
<dbReference type="PANTHER" id="PTHR30537">
    <property type="entry name" value="HTH-TYPE TRANSCRIPTIONAL REGULATOR"/>
    <property type="match status" value="1"/>
</dbReference>
<evidence type="ECO:0000259" key="5">
    <source>
        <dbReference type="PROSITE" id="PS50931"/>
    </source>
</evidence>
<keyword evidence="3" id="KW-0238">DNA-binding</keyword>
<dbReference type="AlphaFoldDB" id="A0A4R3UQ72"/>
<organism evidence="6 7">
    <name type="scientific">Paracandidimonas soli</name>
    <dbReference type="NCBI Taxonomy" id="1917182"/>
    <lineage>
        <taxon>Bacteria</taxon>
        <taxon>Pseudomonadati</taxon>
        <taxon>Pseudomonadota</taxon>
        <taxon>Betaproteobacteria</taxon>
        <taxon>Burkholderiales</taxon>
        <taxon>Alcaligenaceae</taxon>
        <taxon>Paracandidimonas</taxon>
    </lineage>
</organism>
<evidence type="ECO:0000313" key="6">
    <source>
        <dbReference type="EMBL" id="TCU93162.1"/>
    </source>
</evidence>
<evidence type="ECO:0000313" key="7">
    <source>
        <dbReference type="Proteomes" id="UP000294692"/>
    </source>
</evidence>
<evidence type="ECO:0000256" key="1">
    <source>
        <dbReference type="ARBA" id="ARBA00009437"/>
    </source>
</evidence>
<dbReference type="PRINTS" id="PR00039">
    <property type="entry name" value="HTHLYSR"/>
</dbReference>
<dbReference type="SUPFAM" id="SSF46785">
    <property type="entry name" value="Winged helix' DNA-binding domain"/>
    <property type="match status" value="1"/>
</dbReference>
<keyword evidence="2" id="KW-0805">Transcription regulation</keyword>
<dbReference type="Pfam" id="PF03466">
    <property type="entry name" value="LysR_substrate"/>
    <property type="match status" value="1"/>
</dbReference>
<dbReference type="GO" id="GO:0043565">
    <property type="term" value="F:sequence-specific DNA binding"/>
    <property type="evidence" value="ECO:0007669"/>
    <property type="project" value="TreeGrafter"/>
</dbReference>
<evidence type="ECO:0000256" key="4">
    <source>
        <dbReference type="ARBA" id="ARBA00023163"/>
    </source>
</evidence>
<dbReference type="InterPro" id="IPR005119">
    <property type="entry name" value="LysR_subst-bd"/>
</dbReference>
<evidence type="ECO:0000256" key="3">
    <source>
        <dbReference type="ARBA" id="ARBA00023125"/>
    </source>
</evidence>
<accession>A0A4R3UQ72</accession>
<dbReference type="Proteomes" id="UP000294692">
    <property type="component" value="Unassembled WGS sequence"/>
</dbReference>
<dbReference type="GO" id="GO:0003700">
    <property type="term" value="F:DNA-binding transcription factor activity"/>
    <property type="evidence" value="ECO:0007669"/>
    <property type="project" value="InterPro"/>
</dbReference>
<reference evidence="6 7" key="1">
    <citation type="submission" date="2019-03" db="EMBL/GenBank/DDBJ databases">
        <title>Genomic Encyclopedia of Type Strains, Phase IV (KMG-IV): sequencing the most valuable type-strain genomes for metagenomic binning, comparative biology and taxonomic classification.</title>
        <authorList>
            <person name="Goeker M."/>
        </authorList>
    </citation>
    <scope>NUCLEOTIDE SEQUENCE [LARGE SCALE GENOMIC DNA]</scope>
    <source>
        <strain evidence="6 7">DSM 100048</strain>
    </source>
</reference>
<dbReference type="InterPro" id="IPR036388">
    <property type="entry name" value="WH-like_DNA-bd_sf"/>
</dbReference>
<dbReference type="Gene3D" id="3.40.190.10">
    <property type="entry name" value="Periplasmic binding protein-like II"/>
    <property type="match status" value="2"/>
</dbReference>
<dbReference type="InterPro" id="IPR036390">
    <property type="entry name" value="WH_DNA-bd_sf"/>
</dbReference>
<comment type="similarity">
    <text evidence="1">Belongs to the LysR transcriptional regulatory family.</text>
</comment>